<evidence type="ECO:0000256" key="1">
    <source>
        <dbReference type="ARBA" id="ARBA00004123"/>
    </source>
</evidence>
<dbReference type="InterPro" id="IPR000011">
    <property type="entry name" value="UBQ/SUMO-activ_enz_E1-like"/>
</dbReference>
<name>A0A7R9ADZ8_9CRUS</name>
<reference evidence="10" key="1">
    <citation type="submission" date="2020-11" db="EMBL/GenBank/DDBJ databases">
        <authorList>
            <person name="Tran Van P."/>
        </authorList>
    </citation>
    <scope>NUCLEOTIDE SEQUENCE</scope>
</reference>
<gene>
    <name evidence="10" type="ORF">DSTB1V02_LOCUS12233</name>
</gene>
<dbReference type="SUPFAM" id="SSF69572">
    <property type="entry name" value="Activating enzymes of the ubiquitin-like proteins"/>
    <property type="match status" value="1"/>
</dbReference>
<dbReference type="FunFam" id="3.40.50.720:FF:000744">
    <property type="entry name" value="Smt3 activating enzyme 1"/>
    <property type="match status" value="1"/>
</dbReference>
<evidence type="ECO:0000259" key="9">
    <source>
        <dbReference type="Pfam" id="PF00899"/>
    </source>
</evidence>
<protein>
    <recommendedName>
        <fullName evidence="7">SUMO-activating enzyme subunit 1</fullName>
    </recommendedName>
    <alternativeName>
        <fullName evidence="8">Ubiquitin-like 1-activating enzyme E1A</fullName>
    </alternativeName>
</protein>
<dbReference type="Proteomes" id="UP000677054">
    <property type="component" value="Unassembled WGS sequence"/>
</dbReference>
<evidence type="ECO:0000313" key="11">
    <source>
        <dbReference type="Proteomes" id="UP000677054"/>
    </source>
</evidence>
<dbReference type="InterPro" id="IPR035985">
    <property type="entry name" value="Ubiquitin-activating_enz"/>
</dbReference>
<dbReference type="GO" id="GO:0019948">
    <property type="term" value="F:SUMO activating enzyme activity"/>
    <property type="evidence" value="ECO:0007669"/>
    <property type="project" value="TreeGrafter"/>
</dbReference>
<evidence type="ECO:0000256" key="3">
    <source>
        <dbReference type="ARBA" id="ARBA00005673"/>
    </source>
</evidence>
<comment type="subcellular location">
    <subcellularLocation>
        <location evidence="1">Nucleus</location>
    </subcellularLocation>
</comment>
<evidence type="ECO:0000256" key="7">
    <source>
        <dbReference type="ARBA" id="ARBA00044187"/>
    </source>
</evidence>
<evidence type="ECO:0000256" key="2">
    <source>
        <dbReference type="ARBA" id="ARBA00004718"/>
    </source>
</evidence>
<comment type="similarity">
    <text evidence="3">Belongs to the ubiquitin-activating E1 family.</text>
</comment>
<comment type="pathway">
    <text evidence="2">Protein modification; protein sumoylation.</text>
</comment>
<dbReference type="EMBL" id="LR903993">
    <property type="protein sequence ID" value="CAD7252475.1"/>
    <property type="molecule type" value="Genomic_DNA"/>
</dbReference>
<evidence type="ECO:0000313" key="10">
    <source>
        <dbReference type="EMBL" id="CAD7252475.1"/>
    </source>
</evidence>
<keyword evidence="5" id="KW-0539">Nucleus</keyword>
<keyword evidence="11" id="KW-1185">Reference proteome</keyword>
<feature type="domain" description="THIF-type NAD/FAD binding fold" evidence="9">
    <location>
        <begin position="19"/>
        <end position="326"/>
    </location>
</feature>
<evidence type="ECO:0000256" key="4">
    <source>
        <dbReference type="ARBA" id="ARBA00022786"/>
    </source>
</evidence>
<dbReference type="EMBL" id="CAJPEV010004476">
    <property type="protein sequence ID" value="CAG0901844.1"/>
    <property type="molecule type" value="Genomic_DNA"/>
</dbReference>
<evidence type="ECO:0000256" key="5">
    <source>
        <dbReference type="ARBA" id="ARBA00023242"/>
    </source>
</evidence>
<keyword evidence="4" id="KW-0833">Ubl conjugation pathway</keyword>
<proteinExistence type="inferred from homology"/>
<dbReference type="AlphaFoldDB" id="A0A7R9ADZ8"/>
<organism evidence="10">
    <name type="scientific">Darwinula stevensoni</name>
    <dbReference type="NCBI Taxonomy" id="69355"/>
    <lineage>
        <taxon>Eukaryota</taxon>
        <taxon>Metazoa</taxon>
        <taxon>Ecdysozoa</taxon>
        <taxon>Arthropoda</taxon>
        <taxon>Crustacea</taxon>
        <taxon>Oligostraca</taxon>
        <taxon>Ostracoda</taxon>
        <taxon>Podocopa</taxon>
        <taxon>Podocopida</taxon>
        <taxon>Darwinulocopina</taxon>
        <taxon>Darwinuloidea</taxon>
        <taxon>Darwinulidae</taxon>
        <taxon>Darwinula</taxon>
    </lineage>
</organism>
<dbReference type="Pfam" id="PF00899">
    <property type="entry name" value="ThiF"/>
    <property type="match status" value="1"/>
</dbReference>
<dbReference type="GO" id="GO:0016925">
    <property type="term" value="P:protein sumoylation"/>
    <property type="evidence" value="ECO:0007669"/>
    <property type="project" value="TreeGrafter"/>
</dbReference>
<dbReference type="PRINTS" id="PR01849">
    <property type="entry name" value="UBIQUITINACT"/>
</dbReference>
<dbReference type="PANTHER" id="PTHR10953:SF162">
    <property type="entry name" value="SUMO-ACTIVATING ENZYME SUBUNIT 1"/>
    <property type="match status" value="1"/>
</dbReference>
<dbReference type="PANTHER" id="PTHR10953">
    <property type="entry name" value="UBIQUITIN-ACTIVATING ENZYME E1"/>
    <property type="match status" value="1"/>
</dbReference>
<evidence type="ECO:0000256" key="8">
    <source>
        <dbReference type="ARBA" id="ARBA00044354"/>
    </source>
</evidence>
<comment type="subunit">
    <text evidence="6">Heterodimer of SAE1 and UBA2/SAE2. The heterodimer corresponds to the two domains that are encoded on a single polypeptide chain in ubiquitin-activating enzyme E1. Interacts with UBE2I.</text>
</comment>
<accession>A0A7R9ADZ8</accession>
<sequence length="339" mass="37867">MDAALITEDSISADEQKLYDRQIRLWGLDAQKRLRSSRILLVGLGGLGAEVAKNVILTGVKSITLMDDVTLTQENSVATFLAPKDKLGSNRAEVSLERAQGLNPNVVVIADPGPLDKKPDSFFINFDVVCLTDCSIEQILRVNHICRENKIKFFAADVFGFFGFVFEDLLKHEYAREVPANMGPASKKPKYDIEMKTVKKISEFVAFKDIWELDLTHEELAPMAKGIHPLYFLIHSLLSFRKLEKRKPHPSTKEGDGKKIQDLIGEFVNKSNLKLSKLPENFEQKVFGELSPVCAVVGGVLAQEAIKASSHKDTPHNNFFLFDGLQCLGIVEKIFPPEP</sequence>
<dbReference type="InterPro" id="IPR000594">
    <property type="entry name" value="ThiF_NAD_FAD-bd"/>
</dbReference>
<dbReference type="InterPro" id="IPR045886">
    <property type="entry name" value="ThiF/MoeB/HesA"/>
</dbReference>
<dbReference type="OrthoDB" id="412647at2759"/>
<dbReference type="GO" id="GO:0031510">
    <property type="term" value="C:SUMO activating enzyme complex"/>
    <property type="evidence" value="ECO:0007669"/>
    <property type="project" value="TreeGrafter"/>
</dbReference>
<dbReference type="Gene3D" id="3.40.50.720">
    <property type="entry name" value="NAD(P)-binding Rossmann-like Domain"/>
    <property type="match status" value="1"/>
</dbReference>
<evidence type="ECO:0000256" key="6">
    <source>
        <dbReference type="ARBA" id="ARBA00026003"/>
    </source>
</evidence>
<dbReference type="GO" id="GO:0005737">
    <property type="term" value="C:cytoplasm"/>
    <property type="evidence" value="ECO:0007669"/>
    <property type="project" value="TreeGrafter"/>
</dbReference>